<reference evidence="1 2" key="1">
    <citation type="submission" date="2011-02" db="EMBL/GenBank/DDBJ databases">
        <title>The Genome Sequence of Sphaeroforma arctica JP610.</title>
        <authorList>
            <consortium name="The Broad Institute Genome Sequencing Platform"/>
            <person name="Russ C."/>
            <person name="Cuomo C."/>
            <person name="Young S.K."/>
            <person name="Zeng Q."/>
            <person name="Gargeya S."/>
            <person name="Alvarado L."/>
            <person name="Berlin A."/>
            <person name="Chapman S.B."/>
            <person name="Chen Z."/>
            <person name="Freedman E."/>
            <person name="Gellesch M."/>
            <person name="Goldberg J."/>
            <person name="Griggs A."/>
            <person name="Gujja S."/>
            <person name="Heilman E."/>
            <person name="Heiman D."/>
            <person name="Howarth C."/>
            <person name="Mehta T."/>
            <person name="Neiman D."/>
            <person name="Pearson M."/>
            <person name="Roberts A."/>
            <person name="Saif S."/>
            <person name="Shea T."/>
            <person name="Shenoy N."/>
            <person name="Sisk P."/>
            <person name="Stolte C."/>
            <person name="Sykes S."/>
            <person name="White J."/>
            <person name="Yandava C."/>
            <person name="Burger G."/>
            <person name="Gray M.W."/>
            <person name="Holland P.W.H."/>
            <person name="King N."/>
            <person name="Lang F.B.F."/>
            <person name="Roger A.J."/>
            <person name="Ruiz-Trillo I."/>
            <person name="Haas B."/>
            <person name="Nusbaum C."/>
            <person name="Birren B."/>
        </authorList>
    </citation>
    <scope>NUCLEOTIDE SEQUENCE [LARGE SCALE GENOMIC DNA]</scope>
    <source>
        <strain evidence="1 2">JP610</strain>
    </source>
</reference>
<dbReference type="GeneID" id="25916554"/>
<dbReference type="Proteomes" id="UP000054560">
    <property type="component" value="Unassembled WGS sequence"/>
</dbReference>
<feature type="non-terminal residue" evidence="1">
    <location>
        <position position="1"/>
    </location>
</feature>
<proteinExistence type="predicted"/>
<accession>A0A0L0F473</accession>
<sequence>SKKSVSNSIQAFTAHTDGTMSGGIQCMNVNGEDIMMYSNYTEDDKPRMHVVSQLTPTPPHLHASICD</sequence>
<name>A0A0L0F473_9EUKA</name>
<evidence type="ECO:0000313" key="2">
    <source>
        <dbReference type="Proteomes" id="UP000054560"/>
    </source>
</evidence>
<dbReference type="AlphaFoldDB" id="A0A0L0F473"/>
<protein>
    <submittedName>
        <fullName evidence="1">Uncharacterized protein</fullName>
    </submittedName>
</protein>
<gene>
    <name evidence="1" type="ORF">SARC_16050</name>
</gene>
<keyword evidence="2" id="KW-1185">Reference proteome</keyword>
<organism evidence="1 2">
    <name type="scientific">Sphaeroforma arctica JP610</name>
    <dbReference type="NCBI Taxonomy" id="667725"/>
    <lineage>
        <taxon>Eukaryota</taxon>
        <taxon>Ichthyosporea</taxon>
        <taxon>Ichthyophonida</taxon>
        <taxon>Sphaeroforma</taxon>
    </lineage>
</organism>
<evidence type="ECO:0000313" key="1">
    <source>
        <dbReference type="EMBL" id="KNC71409.1"/>
    </source>
</evidence>
<dbReference type="EMBL" id="KQ248864">
    <property type="protein sequence ID" value="KNC71409.1"/>
    <property type="molecule type" value="Genomic_DNA"/>
</dbReference>
<dbReference type="RefSeq" id="XP_014145311.1">
    <property type="nucleotide sequence ID" value="XM_014289836.1"/>
</dbReference>